<feature type="region of interest" description="Disordered" evidence="1">
    <location>
        <begin position="542"/>
        <end position="566"/>
    </location>
</feature>
<evidence type="ECO:0000256" key="2">
    <source>
        <dbReference type="SAM" id="SignalP"/>
    </source>
</evidence>
<dbReference type="GO" id="GO:0000226">
    <property type="term" value="P:microtubule cytoskeleton organization"/>
    <property type="evidence" value="ECO:0007669"/>
    <property type="project" value="TreeGrafter"/>
</dbReference>
<organism evidence="4 5">
    <name type="scientific">Paragonimus skrjabini miyazakii</name>
    <dbReference type="NCBI Taxonomy" id="59628"/>
    <lineage>
        <taxon>Eukaryota</taxon>
        <taxon>Metazoa</taxon>
        <taxon>Spiralia</taxon>
        <taxon>Lophotrochozoa</taxon>
        <taxon>Platyhelminthes</taxon>
        <taxon>Trematoda</taxon>
        <taxon>Digenea</taxon>
        <taxon>Plagiorchiida</taxon>
        <taxon>Troglotremata</taxon>
        <taxon>Troglotrematidae</taxon>
        <taxon>Paragonimus</taxon>
    </lineage>
</organism>
<dbReference type="PANTHER" id="PTHR12658">
    <property type="entry name" value="BETA-TUBULIN COFACTOR D"/>
    <property type="match status" value="1"/>
</dbReference>
<dbReference type="Proteomes" id="UP000822476">
    <property type="component" value="Unassembled WGS sequence"/>
</dbReference>
<dbReference type="SUPFAM" id="SSF48371">
    <property type="entry name" value="ARM repeat"/>
    <property type="match status" value="1"/>
</dbReference>
<dbReference type="GO" id="GO:0007021">
    <property type="term" value="P:tubulin complex assembly"/>
    <property type="evidence" value="ECO:0007669"/>
    <property type="project" value="InterPro"/>
</dbReference>
<name>A0A8S9YW42_9TREM</name>
<feature type="chain" id="PRO_5035805264" description="Tubulin-folding cofactor D C-terminal domain-containing protein" evidence="2">
    <location>
        <begin position="20"/>
        <end position="566"/>
    </location>
</feature>
<dbReference type="InterPro" id="IPR022577">
    <property type="entry name" value="TBCD_C"/>
</dbReference>
<dbReference type="GO" id="GO:0048487">
    <property type="term" value="F:beta-tubulin binding"/>
    <property type="evidence" value="ECO:0007669"/>
    <property type="project" value="InterPro"/>
</dbReference>
<dbReference type="InterPro" id="IPR016024">
    <property type="entry name" value="ARM-type_fold"/>
</dbReference>
<dbReference type="GO" id="GO:0007023">
    <property type="term" value="P:post-chaperonin tubulin folding pathway"/>
    <property type="evidence" value="ECO:0007669"/>
    <property type="project" value="InterPro"/>
</dbReference>
<dbReference type="AlphaFoldDB" id="A0A8S9YW42"/>
<feature type="signal peptide" evidence="2">
    <location>
        <begin position="1"/>
        <end position="19"/>
    </location>
</feature>
<dbReference type="EMBL" id="JTDE01004283">
    <property type="protein sequence ID" value="KAF7255127.1"/>
    <property type="molecule type" value="Genomic_DNA"/>
</dbReference>
<accession>A0A8S9YW42</accession>
<dbReference type="GO" id="GO:0005096">
    <property type="term" value="F:GTPase activator activity"/>
    <property type="evidence" value="ECO:0007669"/>
    <property type="project" value="InterPro"/>
</dbReference>
<evidence type="ECO:0000313" key="4">
    <source>
        <dbReference type="EMBL" id="KAF7255127.1"/>
    </source>
</evidence>
<comment type="caution">
    <text evidence="4">The sequence shown here is derived from an EMBL/GenBank/DDBJ whole genome shotgun (WGS) entry which is preliminary data.</text>
</comment>
<dbReference type="GO" id="GO:0034333">
    <property type="term" value="P:adherens junction assembly"/>
    <property type="evidence" value="ECO:0007669"/>
    <property type="project" value="TreeGrafter"/>
</dbReference>
<sequence>MHLCLFLYFVFAHSTPIQSEVLSGVKEIEPTLQSRNQLRGISGELLRKAVCHLIEHCSLAKLPFHSDPIVDLWRIFLDECIVHKEVEVQNAAKAAYPAFLTTYLYTGTGALRVDYRDELFAHLLAQLRDTTSESKLAGYLYVFAHAPADLCSGHVSILMDQLVTACRISPKTRCWGEARGNALASLVGLCEQLGPKHLEMTAAVLNPVWPNLLRSLADYTLDSRGDIGSRVRETGMECLQKFLSFLTTNRLVDYIQPDLVLETVVCIVQQALEKIDRTRGVAGQVFATLLHHQPPIPHFPHLDALKRLFPKEECDKLVWRSARQIFPNFIRLLEFPDFRFRIILGLTVSVGGLTEDTVICSTEALANYLLLHEQDIVFIHDFLTVVEQVFETYSHDERIIVPWFKFIDFLLNNPVICSAVEKDSPIMLRLIENIWLQTKSVRDVHRIKAAIDAFGGMLQFEGPIQKRAKYILLILLGHRYPVIRKSAATKLYECLLVYDLTEPNLLDQTVNLLTETIWESDISVVRPVRNHLCELFGSDVPVSAGSKSSQNNQSPLDLNNKDGDVR</sequence>
<dbReference type="OrthoDB" id="10253476at2759"/>
<dbReference type="Pfam" id="PF12612">
    <property type="entry name" value="TFCD_C"/>
    <property type="match status" value="1"/>
</dbReference>
<keyword evidence="2" id="KW-0732">Signal</keyword>
<dbReference type="InterPro" id="IPR033162">
    <property type="entry name" value="TBCD"/>
</dbReference>
<dbReference type="GO" id="GO:0070830">
    <property type="term" value="P:bicellular tight junction assembly"/>
    <property type="evidence" value="ECO:0007669"/>
    <property type="project" value="TreeGrafter"/>
</dbReference>
<feature type="compositionally biased region" description="Polar residues" evidence="1">
    <location>
        <begin position="545"/>
        <end position="557"/>
    </location>
</feature>
<dbReference type="GO" id="GO:0016328">
    <property type="term" value="C:lateral plasma membrane"/>
    <property type="evidence" value="ECO:0007669"/>
    <property type="project" value="TreeGrafter"/>
</dbReference>
<evidence type="ECO:0000256" key="1">
    <source>
        <dbReference type="SAM" id="MobiDB-lite"/>
    </source>
</evidence>
<dbReference type="PANTHER" id="PTHR12658:SF0">
    <property type="entry name" value="TUBULIN-SPECIFIC CHAPERONE D"/>
    <property type="match status" value="1"/>
</dbReference>
<proteinExistence type="predicted"/>
<gene>
    <name evidence="4" type="ORF">EG68_07751</name>
</gene>
<feature type="domain" description="Tubulin-folding cofactor D C-terminal" evidence="3">
    <location>
        <begin position="263"/>
        <end position="446"/>
    </location>
</feature>
<keyword evidence="5" id="KW-1185">Reference proteome</keyword>
<evidence type="ECO:0000259" key="3">
    <source>
        <dbReference type="Pfam" id="PF12612"/>
    </source>
</evidence>
<protein>
    <recommendedName>
        <fullName evidence="3">Tubulin-folding cofactor D C-terminal domain-containing protein</fullName>
    </recommendedName>
</protein>
<evidence type="ECO:0000313" key="5">
    <source>
        <dbReference type="Proteomes" id="UP000822476"/>
    </source>
</evidence>
<reference evidence="4" key="1">
    <citation type="submission" date="2019-07" db="EMBL/GenBank/DDBJ databases">
        <title>Annotation for the trematode Paragonimus miyazaki's.</title>
        <authorList>
            <person name="Choi Y.-J."/>
        </authorList>
    </citation>
    <scope>NUCLEOTIDE SEQUENCE</scope>
    <source>
        <strain evidence="4">Japan</strain>
    </source>
</reference>